<dbReference type="GO" id="GO:0019867">
    <property type="term" value="C:outer membrane"/>
    <property type="evidence" value="ECO:0007669"/>
    <property type="project" value="InterPro"/>
</dbReference>
<dbReference type="Proteomes" id="UP000252893">
    <property type="component" value="Unassembled WGS sequence"/>
</dbReference>
<feature type="domain" description="Autotransporter" evidence="2">
    <location>
        <begin position="864"/>
        <end position="1147"/>
    </location>
</feature>
<dbReference type="SMART" id="SM00869">
    <property type="entry name" value="Autotransporter"/>
    <property type="match status" value="1"/>
</dbReference>
<keyword evidence="4" id="KW-1185">Reference proteome</keyword>
<evidence type="ECO:0000259" key="2">
    <source>
        <dbReference type="PROSITE" id="PS51208"/>
    </source>
</evidence>
<evidence type="ECO:0000256" key="1">
    <source>
        <dbReference type="SAM" id="SignalP"/>
    </source>
</evidence>
<dbReference type="EMBL" id="QNRH01000012">
    <property type="protein sequence ID" value="RBO90581.1"/>
    <property type="molecule type" value="Genomic_DNA"/>
</dbReference>
<gene>
    <name evidence="3" type="ORF">DFR47_11251</name>
</gene>
<dbReference type="RefSeq" id="WP_245416654.1">
    <property type="nucleotide sequence ID" value="NZ_JBHEEG010000011.1"/>
</dbReference>
<sequence>MTSGLIVKLTMSTCLSTGLLCGVMVTPSAAITPHIVNDPQGNPFITLRFFDVGDGFYGDNAQSTWNLSDLHKSQIIDATQYWSELIKLVSGKNPAILNVGTVIGPYGAAASSHNSTMQDGAPTTVQAALTNQYYTNLSYGSHGYIMVADKVGTMDWSEAPYTPSHIALTSETSLGTVLIHEIGHALGIGANAYYIDDDEEGAPILAFTNGFNRWSAHLRDDNDKAAAPNQIILCNICAVPPEELGLDTFDVRKDQAYFTGTHVSEVLNGAMKGLPMRVATDYGPIDSPLFSHIELKNGLMSHQYYRNYSTLMEAELAALQDIGYTIDRRNFYGNSVYGDGQIIINNNPYFARNAEGTAYIANTYNTATLGLGLHVYGSHNTITQSADLLSAGAGGGGIRVDGEGNNLIIASDVRVYADGANGRGIMFAYGKDHTLTHRGDVQALGENGIAVSFDFGHNARGDATGYRGSYILELEPSLQDQYNTIYQELNGALVSNFDLTGRVAGRQAAIFMSENAYVDQINVMQGASITGNIISDYAERDEDNNLRLTQLRFGLMADSQGRVTSQTDENFRISYADDIIGKNISLQFSGGKSVLTGNHDLHEVIVNKGTILAGSGEYTIANGRYFTNHGKLYSSLIGGAITVNGDYTQSQDGRMQFAFNNEKQISSLIVTGRSDITGEIAFAPVQGFYQNGFTITSDQWLQANAINGGFTDAFTALASPTLSATVSANSPLSFTIRLGRQNDAYSRYADNINGYGVGLAIDAAARQGTASLHDVIAAMDFSAINGSDIRSALPLLSGEAYASATGVLANASGATRSAVNNRLQQAFGGTASTAVSAMSFAPAAQPKAAASAIQAIAPEAISKDDLSRYTAWGSVYGSWASQSGDSNTARTKSTLGGFTTGIDAAVYDNWRLGVLAGYSRSTFKTGERSASGASDNYTLGAYSGTEWATAGGAIGLRAGLAYSWHNVEMSRSVAFADFSDKLSADYHAGTFQIFGEAGYKLNLDEHSLIEPYANIAYIHVRSDGFDEKGLNGAALSVRSGTMDTTLSTLGMRVSAGFDLGGFVSTARADLGWRHAYGDVTPAATAGFVGTSATFTSFGTSIARDAALIETGFDVQLNPATMLGLSYQGQFGSGLTQNSVNANLSVKF</sequence>
<dbReference type="AlphaFoldDB" id="A0A366DKL5"/>
<dbReference type="PROSITE" id="PS51208">
    <property type="entry name" value="AUTOTRANSPORTER"/>
    <property type="match status" value="1"/>
</dbReference>
<evidence type="ECO:0000313" key="4">
    <source>
        <dbReference type="Proteomes" id="UP000252893"/>
    </source>
</evidence>
<accession>A0A366DKL5</accession>
<dbReference type="Gene3D" id="2.40.128.130">
    <property type="entry name" value="Autotransporter beta-domain"/>
    <property type="match status" value="1"/>
</dbReference>
<feature type="chain" id="PRO_5017024726" evidence="1">
    <location>
        <begin position="31"/>
        <end position="1147"/>
    </location>
</feature>
<reference evidence="3 4" key="1">
    <citation type="submission" date="2018-06" db="EMBL/GenBank/DDBJ databases">
        <title>Genomic Encyclopedia of Type Strains, Phase IV (KMG-IV): sequencing the most valuable type-strain genomes for metagenomic binning, comparative biology and taxonomic classification.</title>
        <authorList>
            <person name="Goeker M."/>
        </authorList>
    </citation>
    <scope>NUCLEOTIDE SEQUENCE [LARGE SCALE GENOMIC DNA]</scope>
    <source>
        <strain evidence="3 4">DSM 25619</strain>
    </source>
</reference>
<dbReference type="Gene3D" id="3.40.390.10">
    <property type="entry name" value="Collagenase (Catalytic Domain)"/>
    <property type="match status" value="1"/>
</dbReference>
<dbReference type="InterPro" id="IPR006315">
    <property type="entry name" value="OM_autotransptr_brl_dom"/>
</dbReference>
<dbReference type="InterPro" id="IPR036709">
    <property type="entry name" value="Autotransporte_beta_dom_sf"/>
</dbReference>
<name>A0A366DKL5_9HYPH</name>
<comment type="caution">
    <text evidence="3">The sequence shown here is derived from an EMBL/GenBank/DDBJ whole genome shotgun (WGS) entry which is preliminary data.</text>
</comment>
<evidence type="ECO:0000313" key="3">
    <source>
        <dbReference type="EMBL" id="RBO90581.1"/>
    </source>
</evidence>
<dbReference type="Pfam" id="PF03797">
    <property type="entry name" value="Autotransporter"/>
    <property type="match status" value="1"/>
</dbReference>
<proteinExistence type="predicted"/>
<feature type="signal peptide" evidence="1">
    <location>
        <begin position="1"/>
        <end position="30"/>
    </location>
</feature>
<dbReference type="NCBIfam" id="TIGR01414">
    <property type="entry name" value="autotrans_barl"/>
    <property type="match status" value="1"/>
</dbReference>
<protein>
    <submittedName>
        <fullName evidence="3">Outer membrane autotransporter protein</fullName>
    </submittedName>
</protein>
<dbReference type="SUPFAM" id="SSF55486">
    <property type="entry name" value="Metalloproteases ('zincins'), catalytic domain"/>
    <property type="match status" value="1"/>
</dbReference>
<organism evidence="3 4">
    <name type="scientific">Pseudochrobactrum asaccharolyticum</name>
    <dbReference type="NCBI Taxonomy" id="354351"/>
    <lineage>
        <taxon>Bacteria</taxon>
        <taxon>Pseudomonadati</taxon>
        <taxon>Pseudomonadota</taxon>
        <taxon>Alphaproteobacteria</taxon>
        <taxon>Hyphomicrobiales</taxon>
        <taxon>Brucellaceae</taxon>
        <taxon>Pseudochrobactrum</taxon>
    </lineage>
</organism>
<dbReference type="InterPro" id="IPR024079">
    <property type="entry name" value="MetalloPept_cat_dom_sf"/>
</dbReference>
<dbReference type="SUPFAM" id="SSF103515">
    <property type="entry name" value="Autotransporter"/>
    <property type="match status" value="1"/>
</dbReference>
<dbReference type="GO" id="GO:0008237">
    <property type="term" value="F:metallopeptidase activity"/>
    <property type="evidence" value="ECO:0007669"/>
    <property type="project" value="InterPro"/>
</dbReference>
<keyword evidence="1" id="KW-0732">Signal</keyword>
<dbReference type="InterPro" id="IPR005546">
    <property type="entry name" value="Autotransporte_beta"/>
</dbReference>